<keyword evidence="3" id="KW-1185">Reference proteome</keyword>
<accession>R7QJW2</accession>
<sequence length="44" mass="4802">MLATPSQTKKQTNRPTSQQGARESPETYPFLSLAGSNIYTLCGK</sequence>
<dbReference type="Gramene" id="CDF37766">
    <property type="protein sequence ID" value="CDF37766"/>
    <property type="gene ID" value="CHC_T00005916001"/>
</dbReference>
<dbReference type="GeneID" id="17325347"/>
<feature type="region of interest" description="Disordered" evidence="1">
    <location>
        <begin position="1"/>
        <end position="29"/>
    </location>
</feature>
<reference evidence="3" key="1">
    <citation type="journal article" date="2013" name="Proc. Natl. Acad. Sci. U.S.A.">
        <title>Genome structure and metabolic features in the red seaweed Chondrus crispus shed light on evolution of the Archaeplastida.</title>
        <authorList>
            <person name="Collen J."/>
            <person name="Porcel B."/>
            <person name="Carre W."/>
            <person name="Ball S.G."/>
            <person name="Chaparro C."/>
            <person name="Tonon T."/>
            <person name="Barbeyron T."/>
            <person name="Michel G."/>
            <person name="Noel B."/>
            <person name="Valentin K."/>
            <person name="Elias M."/>
            <person name="Artiguenave F."/>
            <person name="Arun A."/>
            <person name="Aury J.M."/>
            <person name="Barbosa-Neto J.F."/>
            <person name="Bothwell J.H."/>
            <person name="Bouget F.Y."/>
            <person name="Brillet L."/>
            <person name="Cabello-Hurtado F."/>
            <person name="Capella-Gutierrez S."/>
            <person name="Charrier B."/>
            <person name="Cladiere L."/>
            <person name="Cock J.M."/>
            <person name="Coelho S.M."/>
            <person name="Colleoni C."/>
            <person name="Czjzek M."/>
            <person name="Da Silva C."/>
            <person name="Delage L."/>
            <person name="Denoeud F."/>
            <person name="Deschamps P."/>
            <person name="Dittami S.M."/>
            <person name="Gabaldon T."/>
            <person name="Gachon C.M."/>
            <person name="Groisillier A."/>
            <person name="Herve C."/>
            <person name="Jabbari K."/>
            <person name="Katinka M."/>
            <person name="Kloareg B."/>
            <person name="Kowalczyk N."/>
            <person name="Labadie K."/>
            <person name="Leblanc C."/>
            <person name="Lopez P.J."/>
            <person name="McLachlan D.H."/>
            <person name="Meslet-Cladiere L."/>
            <person name="Moustafa A."/>
            <person name="Nehr Z."/>
            <person name="Nyvall Collen P."/>
            <person name="Panaud O."/>
            <person name="Partensky F."/>
            <person name="Poulain J."/>
            <person name="Rensing S.A."/>
            <person name="Rousvoal S."/>
            <person name="Samson G."/>
            <person name="Symeonidi A."/>
            <person name="Weissenbach J."/>
            <person name="Zambounis A."/>
            <person name="Wincker P."/>
            <person name="Boyen C."/>
        </authorList>
    </citation>
    <scope>NUCLEOTIDE SEQUENCE [LARGE SCALE GENOMIC DNA]</scope>
    <source>
        <strain evidence="3">cv. Stackhouse</strain>
    </source>
</reference>
<evidence type="ECO:0000313" key="2">
    <source>
        <dbReference type="EMBL" id="CDF37766.1"/>
    </source>
</evidence>
<gene>
    <name evidence="2" type="ORF">CHC_T00005916001</name>
</gene>
<organism evidence="2 3">
    <name type="scientific">Chondrus crispus</name>
    <name type="common">Carrageen Irish moss</name>
    <name type="synonym">Polymorpha crispa</name>
    <dbReference type="NCBI Taxonomy" id="2769"/>
    <lineage>
        <taxon>Eukaryota</taxon>
        <taxon>Rhodophyta</taxon>
        <taxon>Florideophyceae</taxon>
        <taxon>Rhodymeniophycidae</taxon>
        <taxon>Gigartinales</taxon>
        <taxon>Gigartinaceae</taxon>
        <taxon>Chondrus</taxon>
    </lineage>
</organism>
<feature type="compositionally biased region" description="Polar residues" evidence="1">
    <location>
        <begin position="1"/>
        <end position="21"/>
    </location>
</feature>
<evidence type="ECO:0000256" key="1">
    <source>
        <dbReference type="SAM" id="MobiDB-lite"/>
    </source>
</evidence>
<proteinExistence type="predicted"/>
<dbReference type="EMBL" id="HG001865">
    <property type="protein sequence ID" value="CDF37766.1"/>
    <property type="molecule type" value="Genomic_DNA"/>
</dbReference>
<dbReference type="RefSeq" id="XP_005717637.1">
    <property type="nucleotide sequence ID" value="XM_005717580.1"/>
</dbReference>
<name>R7QJW2_CHOCR</name>
<evidence type="ECO:0000313" key="3">
    <source>
        <dbReference type="Proteomes" id="UP000012073"/>
    </source>
</evidence>
<dbReference type="AlphaFoldDB" id="R7QJW2"/>
<dbReference type="Proteomes" id="UP000012073">
    <property type="component" value="Unassembled WGS sequence"/>
</dbReference>
<dbReference type="KEGG" id="ccp:CHC_T00005916001"/>
<protein>
    <submittedName>
        <fullName evidence="2">Uncharacterized protein</fullName>
    </submittedName>
</protein>